<proteinExistence type="predicted"/>
<protein>
    <submittedName>
        <fullName evidence="2">Uncharacterized protein</fullName>
    </submittedName>
</protein>
<evidence type="ECO:0000313" key="2">
    <source>
        <dbReference type="EMBL" id="KAI5065522.1"/>
    </source>
</evidence>
<accession>A0A9D4UD21</accession>
<reference evidence="2" key="1">
    <citation type="submission" date="2021-01" db="EMBL/GenBank/DDBJ databases">
        <title>Adiantum capillus-veneris genome.</title>
        <authorList>
            <person name="Fang Y."/>
            <person name="Liao Q."/>
        </authorList>
    </citation>
    <scope>NUCLEOTIDE SEQUENCE</scope>
    <source>
        <strain evidence="2">H3</strain>
        <tissue evidence="2">Leaf</tissue>
    </source>
</reference>
<feature type="region of interest" description="Disordered" evidence="1">
    <location>
        <begin position="70"/>
        <end position="100"/>
    </location>
</feature>
<keyword evidence="3" id="KW-1185">Reference proteome</keyword>
<name>A0A9D4UD21_ADICA</name>
<feature type="compositionally biased region" description="Low complexity" evidence="1">
    <location>
        <begin position="84"/>
        <end position="100"/>
    </location>
</feature>
<dbReference type="AlphaFoldDB" id="A0A9D4UD21"/>
<organism evidence="2 3">
    <name type="scientific">Adiantum capillus-veneris</name>
    <name type="common">Maidenhair fern</name>
    <dbReference type="NCBI Taxonomy" id="13818"/>
    <lineage>
        <taxon>Eukaryota</taxon>
        <taxon>Viridiplantae</taxon>
        <taxon>Streptophyta</taxon>
        <taxon>Embryophyta</taxon>
        <taxon>Tracheophyta</taxon>
        <taxon>Polypodiopsida</taxon>
        <taxon>Polypodiidae</taxon>
        <taxon>Polypodiales</taxon>
        <taxon>Pteridineae</taxon>
        <taxon>Pteridaceae</taxon>
        <taxon>Vittarioideae</taxon>
        <taxon>Adiantum</taxon>
    </lineage>
</organism>
<sequence>MLAVAAPLFRTPSRRKGHEAGHECLLSDRKTTCRMQGVLAQRTEPAKAHPSSCSADPGVLAPFRRLPPTAHVGRKSPAPCSHALWPSSLWPRWSSLPSHA</sequence>
<evidence type="ECO:0000313" key="3">
    <source>
        <dbReference type="Proteomes" id="UP000886520"/>
    </source>
</evidence>
<feature type="region of interest" description="Disordered" evidence="1">
    <location>
        <begin position="1"/>
        <end position="21"/>
    </location>
</feature>
<comment type="caution">
    <text evidence="2">The sequence shown here is derived from an EMBL/GenBank/DDBJ whole genome shotgun (WGS) entry which is preliminary data.</text>
</comment>
<dbReference type="EMBL" id="JABFUD020000019">
    <property type="protein sequence ID" value="KAI5065522.1"/>
    <property type="molecule type" value="Genomic_DNA"/>
</dbReference>
<evidence type="ECO:0000256" key="1">
    <source>
        <dbReference type="SAM" id="MobiDB-lite"/>
    </source>
</evidence>
<dbReference type="Proteomes" id="UP000886520">
    <property type="component" value="Chromosome 19"/>
</dbReference>
<gene>
    <name evidence="2" type="ORF">GOP47_0020217</name>
</gene>